<gene>
    <name evidence="2" type="ORF">MHBO_004073</name>
</gene>
<evidence type="ECO:0000313" key="2">
    <source>
        <dbReference type="EMBL" id="MES1922558.1"/>
    </source>
</evidence>
<keyword evidence="1" id="KW-0472">Membrane</keyword>
<feature type="transmembrane region" description="Helical" evidence="1">
    <location>
        <begin position="143"/>
        <end position="163"/>
    </location>
</feature>
<comment type="caution">
    <text evidence="2">The sequence shown here is derived from an EMBL/GenBank/DDBJ whole genome shotgun (WGS) entry which is preliminary data.</text>
</comment>
<protein>
    <submittedName>
        <fullName evidence="2">Uncharacterized protein</fullName>
    </submittedName>
</protein>
<evidence type="ECO:0000256" key="1">
    <source>
        <dbReference type="SAM" id="Phobius"/>
    </source>
</evidence>
<name>A0ABV2ASB6_9EUKA</name>
<reference evidence="2 3" key="1">
    <citation type="journal article" date="2024" name="BMC Biol.">
        <title>Comparative genomics of Ascetosporea gives new insight into the evolutionary basis for animal parasitism in Rhizaria.</title>
        <authorList>
            <person name="Hiltunen Thoren M."/>
            <person name="Onut-Brannstrom I."/>
            <person name="Alfjorden A."/>
            <person name="Peckova H."/>
            <person name="Swords F."/>
            <person name="Hooper C."/>
            <person name="Holzer A.S."/>
            <person name="Bass D."/>
            <person name="Burki F."/>
        </authorList>
    </citation>
    <scope>NUCLEOTIDE SEQUENCE [LARGE SCALE GENOMIC DNA]</scope>
    <source>
        <strain evidence="2">20-A016</strain>
    </source>
</reference>
<keyword evidence="1" id="KW-1133">Transmembrane helix</keyword>
<dbReference type="Proteomes" id="UP001439008">
    <property type="component" value="Unassembled WGS sequence"/>
</dbReference>
<organism evidence="2 3">
    <name type="scientific">Bonamia ostreae</name>
    <dbReference type="NCBI Taxonomy" id="126728"/>
    <lineage>
        <taxon>Eukaryota</taxon>
        <taxon>Sar</taxon>
        <taxon>Rhizaria</taxon>
        <taxon>Endomyxa</taxon>
        <taxon>Ascetosporea</taxon>
        <taxon>Haplosporida</taxon>
        <taxon>Bonamia</taxon>
    </lineage>
</organism>
<dbReference type="EMBL" id="JBDODL010003090">
    <property type="protein sequence ID" value="MES1922558.1"/>
    <property type="molecule type" value="Genomic_DNA"/>
</dbReference>
<keyword evidence="3" id="KW-1185">Reference proteome</keyword>
<feature type="transmembrane region" description="Helical" evidence="1">
    <location>
        <begin position="35"/>
        <end position="61"/>
    </location>
</feature>
<feature type="transmembrane region" description="Helical" evidence="1">
    <location>
        <begin position="104"/>
        <end position="123"/>
    </location>
</feature>
<accession>A0ABV2ASB6</accession>
<feature type="non-terminal residue" evidence="2">
    <location>
        <position position="164"/>
    </location>
</feature>
<sequence>MDYHIERKEITPDAKTENNKKTELKTEYLFFDGRFLTVLFSVIFQITGLFFVGLSVFYIFVATYTTFKYSNCSILRIDKAILGLVDCSDSKNQTFYSAINKSRAIICAICFAVIIYIKSQAGTSNIVYQKLEDAKTMDNFIKGLYFDGFVAHIFVELFLFSVAI</sequence>
<proteinExistence type="predicted"/>
<evidence type="ECO:0000313" key="3">
    <source>
        <dbReference type="Proteomes" id="UP001439008"/>
    </source>
</evidence>
<keyword evidence="1" id="KW-0812">Transmembrane</keyword>